<dbReference type="PRINTS" id="PR00455">
    <property type="entry name" value="HTHTETR"/>
</dbReference>
<evidence type="ECO:0000256" key="2">
    <source>
        <dbReference type="PROSITE-ProRule" id="PRU00335"/>
    </source>
</evidence>
<accession>A0ABP8QM44</accession>
<dbReference type="Gene3D" id="1.10.10.60">
    <property type="entry name" value="Homeodomain-like"/>
    <property type="match status" value="1"/>
</dbReference>
<dbReference type="InterPro" id="IPR036271">
    <property type="entry name" value="Tet_transcr_reg_TetR-rel_C_sf"/>
</dbReference>
<dbReference type="Pfam" id="PF09209">
    <property type="entry name" value="CecR_C"/>
    <property type="match status" value="1"/>
</dbReference>
<dbReference type="SUPFAM" id="SSF48498">
    <property type="entry name" value="Tetracyclin repressor-like, C-terminal domain"/>
    <property type="match status" value="1"/>
</dbReference>
<dbReference type="PANTHER" id="PTHR30055">
    <property type="entry name" value="HTH-TYPE TRANSCRIPTIONAL REGULATOR RUTR"/>
    <property type="match status" value="1"/>
</dbReference>
<evidence type="ECO:0000313" key="4">
    <source>
        <dbReference type="EMBL" id="GAA4503323.1"/>
    </source>
</evidence>
<name>A0ABP8QM44_9GAMM</name>
<dbReference type="PROSITE" id="PS50977">
    <property type="entry name" value="HTH_TETR_2"/>
    <property type="match status" value="1"/>
</dbReference>
<proteinExistence type="predicted"/>
<dbReference type="SUPFAM" id="SSF46689">
    <property type="entry name" value="Homeodomain-like"/>
    <property type="match status" value="1"/>
</dbReference>
<dbReference type="Proteomes" id="UP001501321">
    <property type="component" value="Unassembled WGS sequence"/>
</dbReference>
<feature type="domain" description="HTH tetR-type" evidence="3">
    <location>
        <begin position="14"/>
        <end position="74"/>
    </location>
</feature>
<dbReference type="InterPro" id="IPR001647">
    <property type="entry name" value="HTH_TetR"/>
</dbReference>
<evidence type="ECO:0000313" key="5">
    <source>
        <dbReference type="Proteomes" id="UP001501321"/>
    </source>
</evidence>
<feature type="DNA-binding region" description="H-T-H motif" evidence="2">
    <location>
        <begin position="37"/>
        <end position="56"/>
    </location>
</feature>
<keyword evidence="1 2" id="KW-0238">DNA-binding</keyword>
<organism evidence="4 5">
    <name type="scientific">Pseudaeromonas paramecii</name>
    <dbReference type="NCBI Taxonomy" id="2138166"/>
    <lineage>
        <taxon>Bacteria</taxon>
        <taxon>Pseudomonadati</taxon>
        <taxon>Pseudomonadota</taxon>
        <taxon>Gammaproteobacteria</taxon>
        <taxon>Aeromonadales</taxon>
        <taxon>Aeromonadaceae</taxon>
        <taxon>Pseudaeromonas</taxon>
    </lineage>
</organism>
<keyword evidence="5" id="KW-1185">Reference proteome</keyword>
<comment type="caution">
    <text evidence="4">The sequence shown here is derived from an EMBL/GenBank/DDBJ whole genome shotgun (WGS) entry which is preliminary data.</text>
</comment>
<reference evidence="5" key="1">
    <citation type="journal article" date="2019" name="Int. J. Syst. Evol. Microbiol.">
        <title>The Global Catalogue of Microorganisms (GCM) 10K type strain sequencing project: providing services to taxonomists for standard genome sequencing and annotation.</title>
        <authorList>
            <consortium name="The Broad Institute Genomics Platform"/>
            <consortium name="The Broad Institute Genome Sequencing Center for Infectious Disease"/>
            <person name="Wu L."/>
            <person name="Ma J."/>
        </authorList>
    </citation>
    <scope>NUCLEOTIDE SEQUENCE [LARGE SCALE GENOMIC DNA]</scope>
    <source>
        <strain evidence="5">JCM 32226</strain>
    </source>
</reference>
<dbReference type="InterPro" id="IPR015292">
    <property type="entry name" value="Tscrpt_reg_YbiH_C"/>
</dbReference>
<dbReference type="Pfam" id="PF00440">
    <property type="entry name" value="TetR_N"/>
    <property type="match status" value="1"/>
</dbReference>
<dbReference type="InterPro" id="IPR050109">
    <property type="entry name" value="HTH-type_TetR-like_transc_reg"/>
</dbReference>
<evidence type="ECO:0000256" key="1">
    <source>
        <dbReference type="ARBA" id="ARBA00023125"/>
    </source>
</evidence>
<evidence type="ECO:0000259" key="3">
    <source>
        <dbReference type="PROSITE" id="PS50977"/>
    </source>
</evidence>
<dbReference type="InterPro" id="IPR009057">
    <property type="entry name" value="Homeodomain-like_sf"/>
</dbReference>
<protein>
    <submittedName>
        <fullName evidence="4">CerR family C-terminal domain-containing protein</fullName>
    </submittedName>
</protein>
<dbReference type="RefSeq" id="WP_345014479.1">
    <property type="nucleotide sequence ID" value="NZ_BAABFC010000024.1"/>
</dbReference>
<sequence>MFQTAQYPNHSGGEETRQQLIRAATRIFLAEGFRAARVKEIAEEAGVRLSAINYHFGSKEGLYLAVLRHHGELALARAPLTSEIPNQSLEQRFAFVIHSLVLRMLDDSSECRLAQLMLRELANPTPALDVMFQQFSLPQAKVILALLQEILGPAASHETQVRCLLSLFGQCMCYVMARPLASRLAPRLYEAEHWLEEIDSHLVTFSWAGLMAIKASLSAPGESA</sequence>
<dbReference type="Gene3D" id="1.10.357.10">
    <property type="entry name" value="Tetracycline Repressor, domain 2"/>
    <property type="match status" value="1"/>
</dbReference>
<gene>
    <name evidence="4" type="ORF">GCM10023095_29390</name>
</gene>
<dbReference type="EMBL" id="BAABFC010000024">
    <property type="protein sequence ID" value="GAA4503323.1"/>
    <property type="molecule type" value="Genomic_DNA"/>
</dbReference>
<dbReference type="PANTHER" id="PTHR30055:SF226">
    <property type="entry name" value="HTH-TYPE TRANSCRIPTIONAL REGULATOR PKSA"/>
    <property type="match status" value="1"/>
</dbReference>